<dbReference type="OrthoDB" id="3235114at2759"/>
<dbReference type="InterPro" id="IPR040521">
    <property type="entry name" value="KDZ"/>
</dbReference>
<keyword evidence="2" id="KW-1185">Reference proteome</keyword>
<dbReference type="PANTHER" id="PTHR33104">
    <property type="entry name" value="SI:DKEY-29D5.2"/>
    <property type="match status" value="1"/>
</dbReference>
<protein>
    <submittedName>
        <fullName evidence="1">Uncharacterized protein</fullName>
    </submittedName>
</protein>
<dbReference type="PANTHER" id="PTHR33104:SF2">
    <property type="entry name" value="CXC3 LIKE CYSTEINE CLUSTER DOMAIN-CONTAINING PROTEIN"/>
    <property type="match status" value="1"/>
</dbReference>
<gene>
    <name evidence="1" type="ORF">BOTBODRAFT_108892</name>
</gene>
<evidence type="ECO:0000313" key="1">
    <source>
        <dbReference type="EMBL" id="KDQ15222.1"/>
    </source>
</evidence>
<dbReference type="Pfam" id="PF18758">
    <property type="entry name" value="KDZ"/>
    <property type="match status" value="1"/>
</dbReference>
<name>A0A067MTN4_BOTB1</name>
<evidence type="ECO:0000313" key="2">
    <source>
        <dbReference type="Proteomes" id="UP000027195"/>
    </source>
</evidence>
<dbReference type="EMBL" id="KL198033">
    <property type="protein sequence ID" value="KDQ15222.1"/>
    <property type="molecule type" value="Genomic_DNA"/>
</dbReference>
<dbReference type="Proteomes" id="UP000027195">
    <property type="component" value="Unassembled WGS sequence"/>
</dbReference>
<proteinExistence type="predicted"/>
<organism evidence="1 2">
    <name type="scientific">Botryobasidium botryosum (strain FD-172 SS1)</name>
    <dbReference type="NCBI Taxonomy" id="930990"/>
    <lineage>
        <taxon>Eukaryota</taxon>
        <taxon>Fungi</taxon>
        <taxon>Dikarya</taxon>
        <taxon>Basidiomycota</taxon>
        <taxon>Agaricomycotina</taxon>
        <taxon>Agaricomycetes</taxon>
        <taxon>Cantharellales</taxon>
        <taxon>Botryobasidiaceae</taxon>
        <taxon>Botryobasidium</taxon>
    </lineage>
</organism>
<accession>A0A067MTN4</accession>
<dbReference type="HOGENOM" id="CLU_003703_5_0_1"/>
<dbReference type="AlphaFoldDB" id="A0A067MTN4"/>
<sequence length="280" mass="31858">MADSLAFVCPACPQPGLNFFPSEDHSGPDYIHALFLAVNGNFRLQLKKKVCDEHDVHLHNGSAYFRNEEDYKKYLSEAKNYQQVRIFPAGRYKNAVVSGVVAVYCTQHGFFRPDSIVDLTKGEKYMNSDYVLTGALAGTNDIPWVVVSYDIACQYSRHFQERFEERFPGVKDFTRFCFLIPKMHLYAHKEDCQFRFSFNYTNGCGRTDGEAPERGWAELNEHSASTREMNGGHQHEVLNDKVSDINFCKTIDMRAFLLASCVPVPISLYSNSVHSNLSTS</sequence>
<reference evidence="2" key="1">
    <citation type="journal article" date="2014" name="Proc. Natl. Acad. Sci. U.S.A.">
        <title>Extensive sampling of basidiomycete genomes demonstrates inadequacy of the white-rot/brown-rot paradigm for wood decay fungi.</title>
        <authorList>
            <person name="Riley R."/>
            <person name="Salamov A.A."/>
            <person name="Brown D.W."/>
            <person name="Nagy L.G."/>
            <person name="Floudas D."/>
            <person name="Held B.W."/>
            <person name="Levasseur A."/>
            <person name="Lombard V."/>
            <person name="Morin E."/>
            <person name="Otillar R."/>
            <person name="Lindquist E.A."/>
            <person name="Sun H."/>
            <person name="LaButti K.M."/>
            <person name="Schmutz J."/>
            <person name="Jabbour D."/>
            <person name="Luo H."/>
            <person name="Baker S.E."/>
            <person name="Pisabarro A.G."/>
            <person name="Walton J.D."/>
            <person name="Blanchette R.A."/>
            <person name="Henrissat B."/>
            <person name="Martin F."/>
            <person name="Cullen D."/>
            <person name="Hibbett D.S."/>
            <person name="Grigoriev I.V."/>
        </authorList>
    </citation>
    <scope>NUCLEOTIDE SEQUENCE [LARGE SCALE GENOMIC DNA]</scope>
    <source>
        <strain evidence="2">FD-172 SS1</strain>
    </source>
</reference>
<dbReference type="InParanoid" id="A0A067MTN4"/>